<keyword evidence="3 9" id="KW-0336">GPI-anchor</keyword>
<evidence type="ECO:0000256" key="9">
    <source>
        <dbReference type="RuleBase" id="RU361209"/>
    </source>
</evidence>
<comment type="subcellular location">
    <subcellularLocation>
        <location evidence="1">Cell envelope</location>
    </subcellularLocation>
    <subcellularLocation>
        <location evidence="9">Cell membrane</location>
        <topology evidence="9">Lipid-anchor</topology>
        <topology evidence="9">GPI-anchor</topology>
    </subcellularLocation>
    <subcellularLocation>
        <location evidence="2">Membrane</location>
        <topology evidence="2">Lipid-anchor</topology>
        <topology evidence="2">GPI-anchor</topology>
    </subcellularLocation>
</comment>
<dbReference type="GO" id="GO:0042124">
    <property type="term" value="F:1,3-beta-glucanosyltransferase activity"/>
    <property type="evidence" value="ECO:0007669"/>
    <property type="project" value="TreeGrafter"/>
</dbReference>
<name>A0A8A3P4X4_9HELO</name>
<dbReference type="GO" id="GO:0031505">
    <property type="term" value="P:fungal-type cell wall organization"/>
    <property type="evidence" value="ECO:0007669"/>
    <property type="project" value="TreeGrafter"/>
</dbReference>
<dbReference type="OrthoDB" id="421038at2759"/>
<dbReference type="Gene3D" id="3.20.20.80">
    <property type="entry name" value="Glycosidases"/>
    <property type="match status" value="1"/>
</dbReference>
<comment type="similarity">
    <text evidence="9">Belongs to the glycosyl hydrolase 72 family.</text>
</comment>
<dbReference type="Pfam" id="PF03198">
    <property type="entry name" value="Glyco_hydro_72"/>
    <property type="match status" value="1"/>
</dbReference>
<comment type="function">
    <text evidence="9">Splits internally a 1,3-beta-glucan molecule and transfers the newly generated reducing end (the donor) to the non-reducing end of another 1,3-beta-glucan molecule (the acceptor) forming a 1,3-beta linkage, resulting in the elongation of 1,3-beta-glucan chains in the cell wall.</text>
</comment>
<dbReference type="EC" id="2.4.1.-" evidence="9"/>
<evidence type="ECO:0000256" key="7">
    <source>
        <dbReference type="ARBA" id="ARBA00023180"/>
    </source>
</evidence>
<accession>A0A8A3P4X4</accession>
<keyword evidence="8 9" id="KW-0449">Lipoprotein</keyword>
<reference evidence="10" key="1">
    <citation type="submission" date="2020-10" db="EMBL/GenBank/DDBJ databases">
        <title>Genome Sequence of Monilinia vaccinii-corymbosi Sheds Light on Mummy Berry Disease Infection of Blueberry and Mating Type.</title>
        <authorList>
            <person name="Yow A.G."/>
            <person name="Zhang Y."/>
            <person name="Bansal K."/>
            <person name="Eacker S.M."/>
            <person name="Sullivan S."/>
            <person name="Liachko I."/>
            <person name="Cubeta M.A."/>
            <person name="Rollins J.A."/>
            <person name="Ashrafi H."/>
        </authorList>
    </citation>
    <scope>NUCLEOTIDE SEQUENCE</scope>
    <source>
        <strain evidence="10">RL-1</strain>
    </source>
</reference>
<evidence type="ECO:0000256" key="4">
    <source>
        <dbReference type="ARBA" id="ARBA00022679"/>
    </source>
</evidence>
<evidence type="ECO:0000256" key="1">
    <source>
        <dbReference type="ARBA" id="ARBA00004196"/>
    </source>
</evidence>
<dbReference type="GO" id="GO:0071970">
    <property type="term" value="P:fungal-type cell wall (1-&gt;3)-beta-D-glucan biosynthetic process"/>
    <property type="evidence" value="ECO:0007669"/>
    <property type="project" value="TreeGrafter"/>
</dbReference>
<evidence type="ECO:0000256" key="2">
    <source>
        <dbReference type="ARBA" id="ARBA00004589"/>
    </source>
</evidence>
<keyword evidence="11" id="KW-1185">Reference proteome</keyword>
<evidence type="ECO:0000256" key="3">
    <source>
        <dbReference type="ARBA" id="ARBA00022622"/>
    </source>
</evidence>
<dbReference type="InterPro" id="IPR004886">
    <property type="entry name" value="Glucanosyltransferase"/>
</dbReference>
<dbReference type="Proteomes" id="UP000672032">
    <property type="component" value="Chromosome 2"/>
</dbReference>
<evidence type="ECO:0000313" key="10">
    <source>
        <dbReference type="EMBL" id="QSZ31900.1"/>
    </source>
</evidence>
<dbReference type="AlphaFoldDB" id="A0A8A3P4X4"/>
<protein>
    <recommendedName>
        <fullName evidence="9">1,3-beta-glucanosyltransferase</fullName>
        <ecNumber evidence="9">2.4.1.-</ecNumber>
    </recommendedName>
</protein>
<dbReference type="PANTHER" id="PTHR31468:SF5">
    <property type="entry name" value="1,3-BETA-GLUCANOSYLTRANSFERASE GAS5"/>
    <property type="match status" value="1"/>
</dbReference>
<evidence type="ECO:0000256" key="6">
    <source>
        <dbReference type="ARBA" id="ARBA00023136"/>
    </source>
</evidence>
<proteinExistence type="inferred from homology"/>
<keyword evidence="7" id="KW-0325">Glycoprotein</keyword>
<gene>
    <name evidence="10" type="ORF">DSL72_001469</name>
</gene>
<keyword evidence="4 9" id="KW-0808">Transferase</keyword>
<sequence length="157" mass="16030">MTTVFSGGLVYKYSNGSNGYGLMDTSDGAVSTTDQYKYLKEAYVNTASPCGDRGAITRTASTCPTESSDWYVSDNALPAMPTPAKKYITNRAVTGPGLDGSGYQEAGAATTGSDAVTYTVSSGPPSTAAVRSAEVDMGAFGVVAGTLVDMLGGMTLL</sequence>
<organism evidence="10 11">
    <name type="scientific">Monilinia vaccinii-corymbosi</name>
    <dbReference type="NCBI Taxonomy" id="61207"/>
    <lineage>
        <taxon>Eukaryota</taxon>
        <taxon>Fungi</taxon>
        <taxon>Dikarya</taxon>
        <taxon>Ascomycota</taxon>
        <taxon>Pezizomycotina</taxon>
        <taxon>Leotiomycetes</taxon>
        <taxon>Helotiales</taxon>
        <taxon>Sclerotiniaceae</taxon>
        <taxon>Monilinia</taxon>
    </lineage>
</organism>
<dbReference type="EMBL" id="CP063406">
    <property type="protein sequence ID" value="QSZ31900.1"/>
    <property type="molecule type" value="Genomic_DNA"/>
</dbReference>
<dbReference type="GO" id="GO:0098552">
    <property type="term" value="C:side of membrane"/>
    <property type="evidence" value="ECO:0007669"/>
    <property type="project" value="UniProtKB-KW"/>
</dbReference>
<dbReference type="PANTHER" id="PTHR31468">
    <property type="entry name" value="1,3-BETA-GLUCANOSYLTRANSFERASE GAS1"/>
    <property type="match status" value="1"/>
</dbReference>
<dbReference type="GO" id="GO:0005886">
    <property type="term" value="C:plasma membrane"/>
    <property type="evidence" value="ECO:0007669"/>
    <property type="project" value="UniProtKB-SubCell"/>
</dbReference>
<evidence type="ECO:0000313" key="11">
    <source>
        <dbReference type="Proteomes" id="UP000672032"/>
    </source>
</evidence>
<evidence type="ECO:0000256" key="5">
    <source>
        <dbReference type="ARBA" id="ARBA00022729"/>
    </source>
</evidence>
<keyword evidence="5" id="KW-0732">Signal</keyword>
<evidence type="ECO:0000256" key="8">
    <source>
        <dbReference type="ARBA" id="ARBA00023288"/>
    </source>
</evidence>
<keyword evidence="6 9" id="KW-0472">Membrane</keyword>